<dbReference type="GO" id="GO:0071920">
    <property type="term" value="C:cleavage body"/>
    <property type="evidence" value="ECO:0007669"/>
    <property type="project" value="EnsemblFungi"/>
</dbReference>
<feature type="compositionally biased region" description="Acidic residues" evidence="1">
    <location>
        <begin position="443"/>
        <end position="453"/>
    </location>
</feature>
<feature type="compositionally biased region" description="Basic and acidic residues" evidence="1">
    <location>
        <begin position="454"/>
        <end position="463"/>
    </location>
</feature>
<dbReference type="GeneID" id="7047885"/>
<dbReference type="InterPro" id="IPR047415">
    <property type="entry name" value="Pcf11_CID"/>
</dbReference>
<dbReference type="OrthoDB" id="2129491at2759"/>
<dbReference type="GO" id="GO:0005849">
    <property type="term" value="C:mRNA cleavage factor complex"/>
    <property type="evidence" value="ECO:0000318"/>
    <property type="project" value="GO_Central"/>
</dbReference>
<dbReference type="GO" id="GO:0031124">
    <property type="term" value="P:mRNA 3'-end processing"/>
    <property type="evidence" value="ECO:0007669"/>
    <property type="project" value="InterPro"/>
</dbReference>
<feature type="region of interest" description="Disordered" evidence="1">
    <location>
        <begin position="443"/>
        <end position="465"/>
    </location>
</feature>
<dbReference type="CDD" id="cd16982">
    <property type="entry name" value="CID_Pcf11"/>
    <property type="match status" value="1"/>
</dbReference>
<dbReference type="PANTHER" id="PTHR15921:SF3">
    <property type="entry name" value="PRE-MRNA CLEAVAGE COMPLEX 2 PROTEIN PCF11"/>
    <property type="match status" value="1"/>
</dbReference>
<dbReference type="InterPro" id="IPR045154">
    <property type="entry name" value="PCF11-like"/>
</dbReference>
<dbReference type="AlphaFoldDB" id="B6JZJ7"/>
<feature type="domain" description="CID" evidence="2">
    <location>
        <begin position="1"/>
        <end position="138"/>
    </location>
</feature>
<evidence type="ECO:0000313" key="3">
    <source>
        <dbReference type="EMBL" id="EEB06965.1"/>
    </source>
</evidence>
<evidence type="ECO:0000256" key="1">
    <source>
        <dbReference type="SAM" id="MobiDB-lite"/>
    </source>
</evidence>
<protein>
    <submittedName>
        <fullName evidence="3">Cleavage and polyadenylation specificity factor</fullName>
    </submittedName>
</protein>
<dbReference type="PROSITE" id="PS51391">
    <property type="entry name" value="CID"/>
    <property type="match status" value="1"/>
</dbReference>
<dbReference type="Proteomes" id="UP000001744">
    <property type="component" value="Unassembled WGS sequence"/>
</dbReference>
<dbReference type="Pfam" id="PF04818">
    <property type="entry name" value="CID"/>
    <property type="match status" value="1"/>
</dbReference>
<dbReference type="GO" id="GO:0003729">
    <property type="term" value="F:mRNA binding"/>
    <property type="evidence" value="ECO:0000318"/>
    <property type="project" value="GO_Central"/>
</dbReference>
<feature type="region of interest" description="Disordered" evidence="1">
    <location>
        <begin position="268"/>
        <end position="289"/>
    </location>
</feature>
<dbReference type="STRING" id="402676.B6JZJ7"/>
<dbReference type="GO" id="GO:0033620">
    <property type="term" value="C:Mei2 nuclear dot complex"/>
    <property type="evidence" value="ECO:0007669"/>
    <property type="project" value="EnsemblFungi"/>
</dbReference>
<accession>B6JZJ7</accession>
<dbReference type="Gene3D" id="1.25.40.90">
    <property type="match status" value="1"/>
</dbReference>
<gene>
    <name evidence="4" type="primary">pcf11</name>
    <name evidence="3" type="ORF">SJAG_02037</name>
</gene>
<organism evidence="3 5">
    <name type="scientific">Schizosaccharomyces japonicus (strain yFS275 / FY16936)</name>
    <name type="common">Fission yeast</name>
    <dbReference type="NCBI Taxonomy" id="402676"/>
    <lineage>
        <taxon>Eukaryota</taxon>
        <taxon>Fungi</taxon>
        <taxon>Dikarya</taxon>
        <taxon>Ascomycota</taxon>
        <taxon>Taphrinomycotina</taxon>
        <taxon>Schizosaccharomycetes</taxon>
        <taxon>Schizosaccharomycetales</taxon>
        <taxon>Schizosaccharomycetaceae</taxon>
        <taxon>Schizosaccharomyces</taxon>
    </lineage>
</organism>
<evidence type="ECO:0000313" key="4">
    <source>
        <dbReference type="JaponicusDB" id="SJAG_02037"/>
    </source>
</evidence>
<name>B6JZJ7_SCHJY</name>
<dbReference type="GO" id="GO:0000785">
    <property type="term" value="C:chromatin"/>
    <property type="evidence" value="ECO:0007669"/>
    <property type="project" value="EnsemblFungi"/>
</dbReference>
<dbReference type="Pfam" id="PF21936">
    <property type="entry name" value="Pcf11_C"/>
    <property type="match status" value="1"/>
</dbReference>
<dbReference type="GO" id="GO:0099122">
    <property type="term" value="F:RNA polymerase II C-terminal domain binding"/>
    <property type="evidence" value="ECO:0007669"/>
    <property type="project" value="EnsemblFungi"/>
</dbReference>
<keyword evidence="5" id="KW-1185">Reference proteome</keyword>
<dbReference type="GO" id="GO:0005737">
    <property type="term" value="C:cytoplasm"/>
    <property type="evidence" value="ECO:0000318"/>
    <property type="project" value="GO_Central"/>
</dbReference>
<proteinExistence type="predicted"/>
<sequence length="609" mass="67524">MDLVELDYFNALNDLTFNSKPIIHTLTAIAQENRPYAVSVVNALQHHLQKCPPAQKLPALYLLDSISKNLAEPYTSIVAPRLYTMFMDAYTVVDSALRPKFDQLFETWKRQSPNASIQGPVYPESVTKRIELALTKYKETVYKLEANRLSSPFTSNARLYNKYGSVPLPVASTSRISPPPSSVSVESLLEEIKNLSLIEQSRCVSNPMDGNARTRLVVLNKLHEVLSVSRLTESQLAAIKSQLVQLRTPNHHPSAPAPMAQQAAYAGHPAGVYNPPKAPKAMTSLKGSSPSPYAMGPAALMNQQPGYPMHNAYRQPAAPAANNIPTENVNAFFASLQAAGIVPNSASGSPALYGTSVPFTVELTKESLSKPRPELVTQLYDLYPNHCANCGRRYADDAKGRELRDAHYDWHFRINKRIRESNVHSISRCWFLKEENWVSINDNEDAIPETEEDRQEKEKKAHESVVSQYVLTPSDPTQASQPCSICQEKFQSIWHEDAEVWVFMNAVERDGRIYHATCLHEYEKTASKDSAKTSAAAGSTANAPVVKSTTDEEAVSKQESNENKPSDANVSNLLQGIDVAGILSAIGKRKERESDVDMVPNKFVKQEND</sequence>
<dbReference type="RefSeq" id="XP_002173258.1">
    <property type="nucleotide sequence ID" value="XM_002173222.2"/>
</dbReference>
<dbReference type="InterPro" id="IPR008942">
    <property type="entry name" value="ENTH_VHS"/>
</dbReference>
<reference evidence="3 5" key="1">
    <citation type="journal article" date="2011" name="Science">
        <title>Comparative functional genomics of the fission yeasts.</title>
        <authorList>
            <person name="Rhind N."/>
            <person name="Chen Z."/>
            <person name="Yassour M."/>
            <person name="Thompson D.A."/>
            <person name="Haas B.J."/>
            <person name="Habib N."/>
            <person name="Wapinski I."/>
            <person name="Roy S."/>
            <person name="Lin M.F."/>
            <person name="Heiman D.I."/>
            <person name="Young S.K."/>
            <person name="Furuya K."/>
            <person name="Guo Y."/>
            <person name="Pidoux A."/>
            <person name="Chen H.M."/>
            <person name="Robbertse B."/>
            <person name="Goldberg J.M."/>
            <person name="Aoki K."/>
            <person name="Bayne E.H."/>
            <person name="Berlin A.M."/>
            <person name="Desjardins C.A."/>
            <person name="Dobbs E."/>
            <person name="Dukaj L."/>
            <person name="Fan L."/>
            <person name="FitzGerald M.G."/>
            <person name="French C."/>
            <person name="Gujja S."/>
            <person name="Hansen K."/>
            <person name="Keifenheim D."/>
            <person name="Levin J.Z."/>
            <person name="Mosher R.A."/>
            <person name="Mueller C.A."/>
            <person name="Pfiffner J."/>
            <person name="Priest M."/>
            <person name="Russ C."/>
            <person name="Smialowska A."/>
            <person name="Swoboda P."/>
            <person name="Sykes S.M."/>
            <person name="Vaughn M."/>
            <person name="Vengrova S."/>
            <person name="Yoder R."/>
            <person name="Zeng Q."/>
            <person name="Allshire R."/>
            <person name="Baulcombe D."/>
            <person name="Birren B.W."/>
            <person name="Brown W."/>
            <person name="Ekwall K."/>
            <person name="Kellis M."/>
            <person name="Leatherwood J."/>
            <person name="Levin H."/>
            <person name="Margalit H."/>
            <person name="Martienssen R."/>
            <person name="Nieduszynski C.A."/>
            <person name="Spatafora J.W."/>
            <person name="Friedman N."/>
            <person name="Dalgaard J.Z."/>
            <person name="Baumann P."/>
            <person name="Niki H."/>
            <person name="Regev A."/>
            <person name="Nusbaum C."/>
        </authorList>
    </citation>
    <scope>NUCLEOTIDE SEQUENCE [LARGE SCALE GENOMIC DNA]</scope>
    <source>
        <strain evidence="5">yFS275 / FY16936</strain>
    </source>
</reference>
<dbReference type="eggNOG" id="KOG2071">
    <property type="taxonomic scope" value="Eukaryota"/>
</dbReference>
<dbReference type="SUPFAM" id="SSF48464">
    <property type="entry name" value="ENTH/VHS domain"/>
    <property type="match status" value="1"/>
</dbReference>
<dbReference type="HOGENOM" id="CLU_015606_0_0_1"/>
<dbReference type="InterPro" id="IPR054127">
    <property type="entry name" value="Pcf11_C"/>
</dbReference>
<dbReference type="VEuPathDB" id="FungiDB:SJAG_02037"/>
<dbReference type="JaponicusDB" id="SJAG_02037">
    <property type="gene designation" value="pcf11"/>
</dbReference>
<evidence type="ECO:0000313" key="5">
    <source>
        <dbReference type="Proteomes" id="UP000001744"/>
    </source>
</evidence>
<dbReference type="GO" id="GO:0000993">
    <property type="term" value="F:RNA polymerase II complex binding"/>
    <property type="evidence" value="ECO:0000318"/>
    <property type="project" value="GO_Central"/>
</dbReference>
<dbReference type="InterPro" id="IPR006569">
    <property type="entry name" value="CID_dom"/>
</dbReference>
<feature type="compositionally biased region" description="Basic and acidic residues" evidence="1">
    <location>
        <begin position="554"/>
        <end position="565"/>
    </location>
</feature>
<dbReference type="PANTHER" id="PTHR15921">
    <property type="entry name" value="PRE-MRNA CLEAVAGE COMPLEX II"/>
    <property type="match status" value="1"/>
</dbReference>
<feature type="region of interest" description="Disordered" evidence="1">
    <location>
        <begin position="533"/>
        <end position="572"/>
    </location>
</feature>
<dbReference type="GO" id="GO:0006369">
    <property type="term" value="P:termination of RNA polymerase II transcription"/>
    <property type="evidence" value="ECO:0000318"/>
    <property type="project" value="GO_Central"/>
</dbReference>
<evidence type="ECO:0000259" key="2">
    <source>
        <dbReference type="PROSITE" id="PS51391"/>
    </source>
</evidence>
<dbReference type="OMA" id="ARSDFAN"/>
<feature type="compositionally biased region" description="Low complexity" evidence="1">
    <location>
        <begin position="533"/>
        <end position="543"/>
    </location>
</feature>
<dbReference type="FunFam" id="1.25.40.90:FF:000016">
    <property type="entry name" value="mRNA cleavage factor complex component Pcf11"/>
    <property type="match status" value="1"/>
</dbReference>
<feature type="region of interest" description="Disordered" evidence="1">
    <location>
        <begin position="588"/>
        <end position="609"/>
    </location>
</feature>
<dbReference type="EMBL" id="KE651168">
    <property type="protein sequence ID" value="EEB06965.1"/>
    <property type="molecule type" value="Genomic_DNA"/>
</dbReference>
<dbReference type="SMART" id="SM00582">
    <property type="entry name" value="RPR"/>
    <property type="match status" value="1"/>
</dbReference>